<dbReference type="RefSeq" id="XP_042902871.1">
    <property type="nucleotide sequence ID" value="XM_043046937.2"/>
</dbReference>
<sequence length="329" mass="37559">MPALIERPKMSLAMWAALKSHIMKQREKKKQELEADAVVEQLRREQEKERKQNAMTLEGIKEQITEYEKRLLCFKNMKHELFLSLKRVLNDDEVRRNEEIKEANEIVQVNNPYQNQNVPVGAANLYLLGGNRVMNRNSGMYKVGNAPQMQQNVNGAVKRPRSPSPPPTSNYSQGYNYKAHVTAYGQTYSIPHPSGQYPSQEQAKHLAAANYHVSHLPQTSYVGGLPPQIDHPSQKASNLQEEKYYIQQTGSISAGYPIRSQPQLAPHLSAPHHSSTPPHQSAFYQKVKAIREYERAEGMRFEHATQSDPNAPIRKEELMRRSMNNDGHK</sequence>
<accession>A0A2L2XYB5</accession>
<evidence type="ECO:0000256" key="1">
    <source>
        <dbReference type="SAM" id="Coils"/>
    </source>
</evidence>
<dbReference type="OrthoDB" id="10038194at2759"/>
<name>A0A2L2XYB5_PARTP</name>
<feature type="compositionally biased region" description="Polar residues" evidence="2">
    <location>
        <begin position="272"/>
        <end position="281"/>
    </location>
</feature>
<proteinExistence type="evidence at transcript level"/>
<keyword evidence="1" id="KW-0175">Coiled coil</keyword>
<evidence type="ECO:0008006" key="4">
    <source>
        <dbReference type="Google" id="ProtNLM"/>
    </source>
</evidence>
<dbReference type="KEGG" id="ptep:107443620"/>
<feature type="region of interest" description="Disordered" evidence="2">
    <location>
        <begin position="298"/>
        <end position="329"/>
    </location>
</feature>
<dbReference type="OMA" id="QRSEQMW"/>
<evidence type="ECO:0000256" key="2">
    <source>
        <dbReference type="SAM" id="MobiDB-lite"/>
    </source>
</evidence>
<dbReference type="GeneID" id="107443620"/>
<dbReference type="Pfam" id="PF15991">
    <property type="entry name" value="G_path_suppress"/>
    <property type="match status" value="1"/>
</dbReference>
<dbReference type="RefSeq" id="XP_042902874.1">
    <property type="nucleotide sequence ID" value="XM_043046940.2"/>
</dbReference>
<dbReference type="AlphaFoldDB" id="A0A2L2XYB5"/>
<dbReference type="GO" id="GO:0006357">
    <property type="term" value="P:regulation of transcription by RNA polymerase II"/>
    <property type="evidence" value="ECO:0007669"/>
    <property type="project" value="TreeGrafter"/>
</dbReference>
<feature type="coiled-coil region" evidence="1">
    <location>
        <begin position="28"/>
        <end position="77"/>
    </location>
</feature>
<dbReference type="GO" id="GO:0003712">
    <property type="term" value="F:transcription coregulator activity"/>
    <property type="evidence" value="ECO:0007669"/>
    <property type="project" value="TreeGrafter"/>
</dbReference>
<dbReference type="PANTHER" id="PTHR22654">
    <property type="entry name" value="G PROTEIN PATHWAY SUPPRESSOR 2"/>
    <property type="match status" value="1"/>
</dbReference>
<feature type="region of interest" description="Disordered" evidence="2">
    <location>
        <begin position="257"/>
        <end position="281"/>
    </location>
</feature>
<dbReference type="GO" id="GO:0005667">
    <property type="term" value="C:transcription regulator complex"/>
    <property type="evidence" value="ECO:0007669"/>
    <property type="project" value="TreeGrafter"/>
</dbReference>
<evidence type="ECO:0000313" key="3">
    <source>
        <dbReference type="EMBL" id="LAA00979.1"/>
    </source>
</evidence>
<dbReference type="PANTHER" id="PTHR22654:SF2">
    <property type="entry name" value="G PROTEIN PATHWAY SUPPRESSOR 2"/>
    <property type="match status" value="1"/>
</dbReference>
<dbReference type="EMBL" id="IAAA01006264">
    <property type="protein sequence ID" value="LAA00979.1"/>
    <property type="molecule type" value="mRNA"/>
</dbReference>
<dbReference type="InterPro" id="IPR026094">
    <property type="entry name" value="GPS2"/>
</dbReference>
<organism evidence="3">
    <name type="scientific">Parasteatoda tepidariorum</name>
    <name type="common">Common house spider</name>
    <name type="synonym">Achaearanea tepidariorum</name>
    <dbReference type="NCBI Taxonomy" id="114398"/>
    <lineage>
        <taxon>Eukaryota</taxon>
        <taxon>Metazoa</taxon>
        <taxon>Ecdysozoa</taxon>
        <taxon>Arthropoda</taxon>
        <taxon>Chelicerata</taxon>
        <taxon>Arachnida</taxon>
        <taxon>Araneae</taxon>
        <taxon>Araneomorphae</taxon>
        <taxon>Entelegynae</taxon>
        <taxon>Araneoidea</taxon>
        <taxon>Theridiidae</taxon>
        <taxon>Parasteatoda</taxon>
    </lineage>
</organism>
<reference evidence="3" key="1">
    <citation type="journal article" date="2016" name="Mol. Ecol. Resour.">
        <title>Evaluation of the impact of RNA preservation methods of spiders for de novo transcriptome assembly.</title>
        <authorList>
            <person name="Kono N."/>
            <person name="Nakamura H."/>
            <person name="Ito Y."/>
            <person name="Tomita M."/>
            <person name="Arakawa K."/>
        </authorList>
    </citation>
    <scope>NUCLEOTIDE SEQUENCE</scope>
    <source>
        <tissue evidence="3">Whole body</tissue>
    </source>
</reference>
<protein>
    <recommendedName>
        <fullName evidence="4">G protein pathway suppressor 2</fullName>
    </recommendedName>
</protein>